<dbReference type="Proteomes" id="UP000175893">
    <property type="component" value="Chromosome"/>
</dbReference>
<name>A0ABN4STX3_9GAMM</name>
<keyword evidence="4" id="KW-1185">Reference proteome</keyword>
<organism evidence="3 4">
    <name type="scientific">Edwardsiella hoshinae</name>
    <dbReference type="NCBI Taxonomy" id="93378"/>
    <lineage>
        <taxon>Bacteria</taxon>
        <taxon>Pseudomonadati</taxon>
        <taxon>Pseudomonadota</taxon>
        <taxon>Gammaproteobacteria</taxon>
        <taxon>Enterobacterales</taxon>
        <taxon>Hafniaceae</taxon>
        <taxon>Edwardsiella</taxon>
    </lineage>
</organism>
<dbReference type="PROSITE" id="PS51208">
    <property type="entry name" value="AUTOTRANSPORTER"/>
    <property type="match status" value="1"/>
</dbReference>
<accession>A0ABN4STX3</accession>
<dbReference type="InterPro" id="IPR005546">
    <property type="entry name" value="Autotransporte_beta"/>
</dbReference>
<dbReference type="Gene3D" id="2.40.128.130">
    <property type="entry name" value="Autotransporter beta-domain"/>
    <property type="match status" value="1"/>
</dbReference>
<evidence type="ECO:0000313" key="3">
    <source>
        <dbReference type="EMBL" id="AOV95955.1"/>
    </source>
</evidence>
<gene>
    <name evidence="3" type="ORF">A9798_02630</name>
</gene>
<feature type="domain" description="Autotransporter" evidence="2">
    <location>
        <begin position="415"/>
        <end position="699"/>
    </location>
</feature>
<sequence>MNKYQHLFLYTAIVSALYNTAWAAEVCDTTNDICTSLEVTNSNKNIGKNIIISQADAAAIHVKDGTSLTGSININGKKIINNQGTAIKIDGGFSNGYLVLKNNATVRGNGIAMDFSQADSAIRLDVENSYIYGDIIGQGKTNNSSKINFALNGSSAYFDGYRILDFKEIFNDGTLTIVGKDRTIIFNTLVTNKTNSTLIFKIGDDVNLDNSILKADSISFKGNNTIKLHYVGTNISNIIDRDIVLIESGTALSKDDIKNINYHLHEDPNNTKFSDYSPLLTQTNSWVEETPALDGSATGGHKVIVNYGIGYGGASNFSALAEQGGASANALLATKFIVPKVLNDFNQSRSAASDQALALLISAGNNASAIANLANQMTPNSDGSELRAANQLVGDMRNHIAQRQLGYLGQLPAQERDSGWNLWVNTLYGHGSQSGNDYANGFNMNRYGISLGADQEIDDSAMLGFALGYSHNQADSRGVDQSKRIDTVELMPYLGWRSGMLFAEGNLNIGYLRVKSERKIDGGNGWQGESQANGDYTGMQAGYQLNAGLNLELAGLHLRPMLTYQYQWVNLNSWHESGSVLALSSSSQKYSLNHLGGGVSAWTQLATGWGTLTPSLQASYLHDLDGERRIRQRHALVSINNAGSTFETIGARVGGNQVRVDANARLDISDSLNLGIGVGYNRDDRYGEGVIGLTLGNRF</sequence>
<reference evidence="3 4" key="1">
    <citation type="submission" date="2016-06" db="EMBL/GenBank/DDBJ databases">
        <title>Complete genome sequence of Edwardsiella hoshinae ATCC 35051.</title>
        <authorList>
            <person name="Reichley S.R."/>
            <person name="Waldbieser G.C."/>
            <person name="Lawrence M.L."/>
            <person name="Griffin M.J."/>
        </authorList>
    </citation>
    <scope>NUCLEOTIDE SEQUENCE [LARGE SCALE GENOMIC DNA]</scope>
    <source>
        <strain evidence="3 4">ATCC 35051</strain>
    </source>
</reference>
<dbReference type="InterPro" id="IPR036709">
    <property type="entry name" value="Autotransporte_beta_dom_sf"/>
</dbReference>
<dbReference type="Pfam" id="PF03797">
    <property type="entry name" value="Autotransporter"/>
    <property type="match status" value="1"/>
</dbReference>
<dbReference type="EMBL" id="CP016043">
    <property type="protein sequence ID" value="AOV95955.1"/>
    <property type="molecule type" value="Genomic_DNA"/>
</dbReference>
<feature type="signal peptide" evidence="1">
    <location>
        <begin position="1"/>
        <end position="23"/>
    </location>
</feature>
<dbReference type="SUPFAM" id="SSF103515">
    <property type="entry name" value="Autotransporter"/>
    <property type="match status" value="1"/>
</dbReference>
<evidence type="ECO:0000259" key="2">
    <source>
        <dbReference type="PROSITE" id="PS51208"/>
    </source>
</evidence>
<proteinExistence type="predicted"/>
<dbReference type="SMART" id="SM00869">
    <property type="entry name" value="Autotransporter"/>
    <property type="match status" value="1"/>
</dbReference>
<evidence type="ECO:0000313" key="4">
    <source>
        <dbReference type="Proteomes" id="UP000175893"/>
    </source>
</evidence>
<feature type="chain" id="PRO_5046615095" evidence="1">
    <location>
        <begin position="24"/>
        <end position="699"/>
    </location>
</feature>
<evidence type="ECO:0000256" key="1">
    <source>
        <dbReference type="SAM" id="SignalP"/>
    </source>
</evidence>
<protein>
    <submittedName>
        <fullName evidence="3">Autotransporter outer membrane beta-barrel domain-containing protein</fullName>
    </submittedName>
</protein>
<keyword evidence="1" id="KW-0732">Signal</keyword>